<evidence type="ECO:0000256" key="2">
    <source>
        <dbReference type="ARBA" id="ARBA00022900"/>
    </source>
</evidence>
<evidence type="ECO:0000256" key="3">
    <source>
        <dbReference type="ARBA" id="ARBA00023157"/>
    </source>
</evidence>
<feature type="compositionally biased region" description="Polar residues" evidence="4">
    <location>
        <begin position="148"/>
        <end position="157"/>
    </location>
</feature>
<feature type="domain" description="Kazal-like" evidence="6">
    <location>
        <begin position="51"/>
        <end position="101"/>
    </location>
</feature>
<dbReference type="GO" id="GO:0005576">
    <property type="term" value="C:extracellular region"/>
    <property type="evidence" value="ECO:0007669"/>
    <property type="project" value="TreeGrafter"/>
</dbReference>
<dbReference type="Pfam" id="PF00050">
    <property type="entry name" value="Kazal_1"/>
    <property type="match status" value="1"/>
</dbReference>
<evidence type="ECO:0000256" key="4">
    <source>
        <dbReference type="SAM" id="MobiDB-lite"/>
    </source>
</evidence>
<accession>A0A914BRL2</accession>
<keyword evidence="8" id="KW-1185">Reference proteome</keyword>
<dbReference type="GeneID" id="119746201"/>
<dbReference type="Proteomes" id="UP000887568">
    <property type="component" value="Unplaced"/>
</dbReference>
<feature type="compositionally biased region" description="Basic residues" evidence="4">
    <location>
        <begin position="160"/>
        <end position="170"/>
    </location>
</feature>
<dbReference type="Gene3D" id="3.30.60.30">
    <property type="match status" value="1"/>
</dbReference>
<evidence type="ECO:0000256" key="5">
    <source>
        <dbReference type="SAM" id="SignalP"/>
    </source>
</evidence>
<organism evidence="7 8">
    <name type="scientific">Patiria miniata</name>
    <name type="common">Bat star</name>
    <name type="synonym">Asterina miniata</name>
    <dbReference type="NCBI Taxonomy" id="46514"/>
    <lineage>
        <taxon>Eukaryota</taxon>
        <taxon>Metazoa</taxon>
        <taxon>Echinodermata</taxon>
        <taxon>Eleutherozoa</taxon>
        <taxon>Asterozoa</taxon>
        <taxon>Asteroidea</taxon>
        <taxon>Valvatacea</taxon>
        <taxon>Valvatida</taxon>
        <taxon>Asterinidae</taxon>
        <taxon>Patiria</taxon>
    </lineage>
</organism>
<evidence type="ECO:0000313" key="7">
    <source>
        <dbReference type="EnsemblMetazoa" id="XP_038078938.1"/>
    </source>
</evidence>
<keyword evidence="2" id="KW-0722">Serine protease inhibitor</keyword>
<evidence type="ECO:0000259" key="6">
    <source>
        <dbReference type="PROSITE" id="PS51465"/>
    </source>
</evidence>
<dbReference type="OMA" id="CRGECPC"/>
<evidence type="ECO:0000256" key="1">
    <source>
        <dbReference type="ARBA" id="ARBA00022690"/>
    </source>
</evidence>
<dbReference type="OrthoDB" id="126772at2759"/>
<dbReference type="PROSITE" id="PS00282">
    <property type="entry name" value="KAZAL_1"/>
    <property type="match status" value="1"/>
</dbReference>
<name>A0A914BRL2_PATMI</name>
<dbReference type="InterPro" id="IPR036058">
    <property type="entry name" value="Kazal_dom_sf"/>
</dbReference>
<reference evidence="7" key="1">
    <citation type="submission" date="2022-11" db="UniProtKB">
        <authorList>
            <consortium name="EnsemblMetazoa"/>
        </authorList>
    </citation>
    <scope>IDENTIFICATION</scope>
</reference>
<keyword evidence="5" id="KW-0732">Signal</keyword>
<protein>
    <recommendedName>
        <fullName evidence="6">Kazal-like domain-containing protein</fullName>
    </recommendedName>
</protein>
<feature type="signal peptide" evidence="5">
    <location>
        <begin position="1"/>
        <end position="19"/>
    </location>
</feature>
<sequence length="319" mass="34170">MRLVTAILFLLPALGVTSSANNNYYATCASDPAVGALTRRRAGKAKGQVSSAARLRCRIGCTRMLSPVCGSDGTTYGNECALCAAACREHSLYLACRGECPCPLATDTGRGDIGLAADGNAVTDVEGGMAAVPSQNIEQQQQQQQQQPVQVSARQEVSSPRKRPKKLKKNHKQVIVITNIDLTVTSGAVTAGTLNHVTLDLHADVAPESNRVSRSALWQVELYHKGRGKSPRQGLVNPYLDPNQSQASLDVGQPLDIRDIEYQLDLSDKTCADAARICSHLKQQKTGKRRAKVIGKPTGSVLRRCVKLKCRAAAGSGRQ</sequence>
<dbReference type="InterPro" id="IPR050653">
    <property type="entry name" value="Prot_Inhib_GrowthFact_Antg"/>
</dbReference>
<dbReference type="PROSITE" id="PS51465">
    <property type="entry name" value="KAZAL_2"/>
    <property type="match status" value="1"/>
</dbReference>
<keyword evidence="3" id="KW-1015">Disulfide bond</keyword>
<dbReference type="PANTHER" id="PTHR10913:SF45">
    <property type="entry name" value="FOLLISTATIN, ISOFORM A-RELATED"/>
    <property type="match status" value="1"/>
</dbReference>
<feature type="chain" id="PRO_5036719180" description="Kazal-like domain-containing protein" evidence="5">
    <location>
        <begin position="20"/>
        <end position="319"/>
    </location>
</feature>
<evidence type="ECO:0000313" key="8">
    <source>
        <dbReference type="Proteomes" id="UP000887568"/>
    </source>
</evidence>
<dbReference type="SMART" id="SM00280">
    <property type="entry name" value="KAZAL"/>
    <property type="match status" value="1"/>
</dbReference>
<dbReference type="InterPro" id="IPR002350">
    <property type="entry name" value="Kazal_dom"/>
</dbReference>
<dbReference type="GO" id="GO:0030154">
    <property type="term" value="P:cell differentiation"/>
    <property type="evidence" value="ECO:0007669"/>
    <property type="project" value="TreeGrafter"/>
</dbReference>
<feature type="region of interest" description="Disordered" evidence="4">
    <location>
        <begin position="138"/>
        <end position="170"/>
    </location>
</feature>
<keyword evidence="1" id="KW-0646">Protease inhibitor</keyword>
<dbReference type="RefSeq" id="XP_038078938.1">
    <property type="nucleotide sequence ID" value="XM_038223010.1"/>
</dbReference>
<dbReference type="EnsemblMetazoa" id="XM_038223010.1">
    <property type="protein sequence ID" value="XP_038078938.1"/>
    <property type="gene ID" value="LOC119746201"/>
</dbReference>
<dbReference type="SUPFAM" id="SSF100895">
    <property type="entry name" value="Kazal-type serine protease inhibitors"/>
    <property type="match status" value="1"/>
</dbReference>
<dbReference type="PANTHER" id="PTHR10913">
    <property type="entry name" value="FOLLISTATIN-RELATED"/>
    <property type="match status" value="1"/>
</dbReference>
<dbReference type="AlphaFoldDB" id="A0A914BRL2"/>
<dbReference type="CDD" id="cd00104">
    <property type="entry name" value="KAZAL_FS"/>
    <property type="match status" value="1"/>
</dbReference>
<proteinExistence type="predicted"/>